<comment type="caution">
    <text evidence="1">The sequence shown here is derived from an EMBL/GenBank/DDBJ whole genome shotgun (WGS) entry which is preliminary data.</text>
</comment>
<protein>
    <submittedName>
        <fullName evidence="1">Uncharacterized protein</fullName>
    </submittedName>
</protein>
<dbReference type="EMBL" id="ABCS01000086">
    <property type="protein sequence ID" value="EDM75590.1"/>
    <property type="molecule type" value="Genomic_DNA"/>
</dbReference>
<proteinExistence type="predicted"/>
<dbReference type="AlphaFoldDB" id="A6GES8"/>
<name>A6GES8_9BACT</name>
<sequence>MLIEPALELGEGLRAVVLAGELTAGELDLLHGMQAVAARVRGCVP</sequence>
<organism evidence="1 2">
    <name type="scientific">Plesiocystis pacifica SIR-1</name>
    <dbReference type="NCBI Taxonomy" id="391625"/>
    <lineage>
        <taxon>Bacteria</taxon>
        <taxon>Pseudomonadati</taxon>
        <taxon>Myxococcota</taxon>
        <taxon>Polyangia</taxon>
        <taxon>Nannocystales</taxon>
        <taxon>Nannocystaceae</taxon>
        <taxon>Plesiocystis</taxon>
    </lineage>
</organism>
<keyword evidence="2" id="KW-1185">Reference proteome</keyword>
<accession>A6GES8</accession>
<evidence type="ECO:0000313" key="2">
    <source>
        <dbReference type="Proteomes" id="UP000005801"/>
    </source>
</evidence>
<evidence type="ECO:0000313" key="1">
    <source>
        <dbReference type="EMBL" id="EDM75590.1"/>
    </source>
</evidence>
<gene>
    <name evidence="1" type="ORF">PPSIR1_00065</name>
</gene>
<dbReference type="Proteomes" id="UP000005801">
    <property type="component" value="Unassembled WGS sequence"/>
</dbReference>
<reference evidence="1 2" key="1">
    <citation type="submission" date="2007-06" db="EMBL/GenBank/DDBJ databases">
        <authorList>
            <person name="Shimkets L."/>
            <person name="Ferriera S."/>
            <person name="Johnson J."/>
            <person name="Kravitz S."/>
            <person name="Beeson K."/>
            <person name="Sutton G."/>
            <person name="Rogers Y.-H."/>
            <person name="Friedman R."/>
            <person name="Frazier M."/>
            <person name="Venter J.C."/>
        </authorList>
    </citation>
    <scope>NUCLEOTIDE SEQUENCE [LARGE SCALE GENOMIC DNA]</scope>
    <source>
        <strain evidence="1 2">SIR-1</strain>
    </source>
</reference>